<dbReference type="Gene3D" id="1.10.510.10">
    <property type="entry name" value="Transferase(Phosphotransferase) domain 1"/>
    <property type="match status" value="1"/>
</dbReference>
<dbReference type="AlphaFoldDB" id="A0A485K764"/>
<evidence type="ECO:0000313" key="2">
    <source>
        <dbReference type="EMBL" id="VFT79421.1"/>
    </source>
</evidence>
<protein>
    <submittedName>
        <fullName evidence="2">Aste57867_2218 protein</fullName>
    </submittedName>
</protein>
<dbReference type="Proteomes" id="UP000332933">
    <property type="component" value="Unassembled WGS sequence"/>
</dbReference>
<dbReference type="OrthoDB" id="66170at2759"/>
<dbReference type="EMBL" id="VJMH01000235">
    <property type="protein sequence ID" value="KAF0717580.1"/>
    <property type="molecule type" value="Genomic_DNA"/>
</dbReference>
<name>A0A485K764_9STRA</name>
<sequence length="241" mass="27044">MSSQRWGPIVSHESILHSFAECIVAMQHVEMNKRVATTMEPFDGDRPLATVDALLPEENPPFSSLEEVCKSIASHPPSTTWPLQGNYVIYSNTIGHSNQAVFQAANTKRQRISMAAKLTQAAQELEFIATIVNRIGHEIYVGNCFDWDCVVVAGFDCNVIIMECGLGNCSDQLRQLQSDRFLRLRCVEHVALAVDFLHGNNYIHGDLKLENVVDFGQFKLIDFDHSVPMGTILPPYCTRQY</sequence>
<keyword evidence="3" id="KW-1185">Reference proteome</keyword>
<dbReference type="InterPro" id="IPR011009">
    <property type="entry name" value="Kinase-like_dom_sf"/>
</dbReference>
<reference evidence="2 3" key="1">
    <citation type="submission" date="2019-03" db="EMBL/GenBank/DDBJ databases">
        <authorList>
            <person name="Gaulin E."/>
            <person name="Dumas B."/>
        </authorList>
    </citation>
    <scope>NUCLEOTIDE SEQUENCE [LARGE SCALE GENOMIC DNA]</scope>
    <source>
        <strain evidence="2">CBS 568.67</strain>
    </source>
</reference>
<dbReference type="SUPFAM" id="SSF56112">
    <property type="entry name" value="Protein kinase-like (PK-like)"/>
    <property type="match status" value="1"/>
</dbReference>
<accession>A0A485K764</accession>
<evidence type="ECO:0000313" key="1">
    <source>
        <dbReference type="EMBL" id="KAF0717580.1"/>
    </source>
</evidence>
<dbReference type="EMBL" id="CAADRA010000235">
    <property type="protein sequence ID" value="VFT79421.1"/>
    <property type="molecule type" value="Genomic_DNA"/>
</dbReference>
<gene>
    <name evidence="2" type="primary">Aste57867_2218</name>
    <name evidence="1" type="ORF">As57867_002213</name>
    <name evidence="2" type="ORF">ASTE57867_2218</name>
</gene>
<proteinExistence type="predicted"/>
<reference evidence="1" key="2">
    <citation type="submission" date="2019-06" db="EMBL/GenBank/DDBJ databases">
        <title>Genomics analysis of Aphanomyces spp. identifies a new class of oomycete effector associated with host adaptation.</title>
        <authorList>
            <person name="Gaulin E."/>
        </authorList>
    </citation>
    <scope>NUCLEOTIDE SEQUENCE</scope>
    <source>
        <strain evidence="1">CBS 578.67</strain>
    </source>
</reference>
<organism evidence="2 3">
    <name type="scientific">Aphanomyces stellatus</name>
    <dbReference type="NCBI Taxonomy" id="120398"/>
    <lineage>
        <taxon>Eukaryota</taxon>
        <taxon>Sar</taxon>
        <taxon>Stramenopiles</taxon>
        <taxon>Oomycota</taxon>
        <taxon>Saprolegniomycetes</taxon>
        <taxon>Saprolegniales</taxon>
        <taxon>Verrucalvaceae</taxon>
        <taxon>Aphanomyces</taxon>
    </lineage>
</organism>
<evidence type="ECO:0000313" key="3">
    <source>
        <dbReference type="Proteomes" id="UP000332933"/>
    </source>
</evidence>